<name>A0A6M3ISU3_9ZZZZ</name>
<protein>
    <submittedName>
        <fullName evidence="1">Uncharacterized protein</fullName>
    </submittedName>
</protein>
<dbReference type="EMBL" id="MT141404">
    <property type="protein sequence ID" value="QJA60308.1"/>
    <property type="molecule type" value="Genomic_DNA"/>
</dbReference>
<evidence type="ECO:0000313" key="1">
    <source>
        <dbReference type="EMBL" id="QJA60308.1"/>
    </source>
</evidence>
<evidence type="ECO:0000313" key="2">
    <source>
        <dbReference type="EMBL" id="QJA77365.1"/>
    </source>
</evidence>
<reference evidence="1" key="1">
    <citation type="submission" date="2020-03" db="EMBL/GenBank/DDBJ databases">
        <title>The deep terrestrial virosphere.</title>
        <authorList>
            <person name="Holmfeldt K."/>
            <person name="Nilsson E."/>
            <person name="Simone D."/>
            <person name="Lopez-Fernandez M."/>
            <person name="Wu X."/>
            <person name="de Brujin I."/>
            <person name="Lundin D."/>
            <person name="Andersson A."/>
            <person name="Bertilsson S."/>
            <person name="Dopson M."/>
        </authorList>
    </citation>
    <scope>NUCLEOTIDE SEQUENCE</scope>
    <source>
        <strain evidence="2">MM415A01320</strain>
        <strain evidence="1">MM415B01131</strain>
    </source>
</reference>
<sequence length="205" mass="23063">MSIGEDIKGALQDIGTTITIYRDSGNLSGEYIDYEPNAQVTKPFIREFFLESMVSYDTNLISGDAFRLDKTGEDFLLMNKTPVVIENAVSNYDCVLYKCNVSGEILRPSGEVRSTQTYHKVTSFISVETECFALMTEPLFSGDLDTDEQLGLIGMQKNELYIPKTNGIQVLDRFQPVSGEYYMVDSIKIRRFPGIDVAILSEDTR</sequence>
<organism evidence="1">
    <name type="scientific">viral metagenome</name>
    <dbReference type="NCBI Taxonomy" id="1070528"/>
    <lineage>
        <taxon>unclassified sequences</taxon>
        <taxon>metagenomes</taxon>
        <taxon>organismal metagenomes</taxon>
    </lineage>
</organism>
<proteinExistence type="predicted"/>
<dbReference type="AlphaFoldDB" id="A0A6M3ISU3"/>
<gene>
    <name evidence="2" type="ORF">MM415A01320_0013</name>
    <name evidence="1" type="ORF">MM415B01131_0009</name>
</gene>
<dbReference type="EMBL" id="MT142279">
    <property type="protein sequence ID" value="QJA77365.1"/>
    <property type="molecule type" value="Genomic_DNA"/>
</dbReference>
<accession>A0A6M3ISU3</accession>